<dbReference type="EMBL" id="JNFP01000005">
    <property type="protein sequence ID" value="KIA65978.1"/>
    <property type="molecule type" value="Genomic_DNA"/>
</dbReference>
<comment type="caution">
    <text evidence="2">The sequence shown here is derived from an EMBL/GenBank/DDBJ whole genome shotgun (WGS) entry which is preliminary data.</text>
</comment>
<dbReference type="Pfam" id="PF08241">
    <property type="entry name" value="Methyltransf_11"/>
    <property type="match status" value="1"/>
</dbReference>
<dbReference type="RefSeq" id="WP_043665741.1">
    <property type="nucleotide sequence ID" value="NZ_BDCI01000041.1"/>
</dbReference>
<dbReference type="SUPFAM" id="SSF53335">
    <property type="entry name" value="S-adenosyl-L-methionine-dependent methyltransferases"/>
    <property type="match status" value="1"/>
</dbReference>
<dbReference type="Gene3D" id="3.40.50.150">
    <property type="entry name" value="Vaccinia Virus protein VP39"/>
    <property type="match status" value="1"/>
</dbReference>
<accession>A0ABR4ZL30</accession>
<evidence type="ECO:0000259" key="1">
    <source>
        <dbReference type="Pfam" id="PF08241"/>
    </source>
</evidence>
<feature type="domain" description="Methyltransferase type 11" evidence="1">
    <location>
        <begin position="39"/>
        <end position="114"/>
    </location>
</feature>
<evidence type="ECO:0000313" key="3">
    <source>
        <dbReference type="Proteomes" id="UP000031364"/>
    </source>
</evidence>
<dbReference type="InterPro" id="IPR013216">
    <property type="entry name" value="Methyltransf_11"/>
</dbReference>
<dbReference type="Proteomes" id="UP000031364">
    <property type="component" value="Unassembled WGS sequence"/>
</dbReference>
<name>A0ABR4ZL30_9NOCA</name>
<proteinExistence type="predicted"/>
<gene>
    <name evidence="2" type="ORF">FG87_05910</name>
</gene>
<protein>
    <submittedName>
        <fullName evidence="2">MerR family transcriptional regulator</fullName>
    </submittedName>
</protein>
<dbReference type="InterPro" id="IPR029063">
    <property type="entry name" value="SAM-dependent_MTases_sf"/>
</dbReference>
<keyword evidence="3" id="KW-1185">Reference proteome</keyword>
<evidence type="ECO:0000313" key="2">
    <source>
        <dbReference type="EMBL" id="KIA65978.1"/>
    </source>
</evidence>
<organism evidence="2 3">
    <name type="scientific">Nocardia vulneris</name>
    <dbReference type="NCBI Taxonomy" id="1141657"/>
    <lineage>
        <taxon>Bacteria</taxon>
        <taxon>Bacillati</taxon>
        <taxon>Actinomycetota</taxon>
        <taxon>Actinomycetes</taxon>
        <taxon>Mycobacteriales</taxon>
        <taxon>Nocardiaceae</taxon>
        <taxon>Nocardia</taxon>
    </lineage>
</organism>
<reference evidence="2 3" key="1">
    <citation type="journal article" date="2014" name="Int. J. Syst. Evol. Microbiol.">
        <title>Nocardia vulneris sp. nov., isolated from wounds of human patients in North America.</title>
        <authorList>
            <person name="Lasker B.A."/>
            <person name="Bell M."/>
            <person name="Klenk H.P."/>
            <person name="Sproer C."/>
            <person name="Schumann C."/>
            <person name="Schumann P."/>
            <person name="Brown J.M."/>
        </authorList>
    </citation>
    <scope>NUCLEOTIDE SEQUENCE [LARGE SCALE GENOMIC DNA]</scope>
    <source>
        <strain evidence="2 3">W9851</strain>
    </source>
</reference>
<sequence>MTVYDTTGRTYAATRQPDPRIAAAIDASLAGMASIVNIGAGTGSYEPGGTVLAVEPSRVMIAQRPSGAAAAVRAAAEQLPIRTGAVDAALAVLTIHHWTDLERGIAEMIRVARRRIVILTWDHAVFRQFWLVRDYLPAAAATDARLAVPLARLTAQLENFVVQPVPVPHDCVDGFGGAYWRRPEAYLDETVRAGISMLALTPESRLREGLSRLRRDLTDGSWSVRYADLLDRPHLDLGYRLVTADLSAE</sequence>